<dbReference type="PANTHER" id="PTHR32161">
    <property type="entry name" value="DPP6 N-TERMINAL DOMAIN-LIKE PROTEIN"/>
    <property type="match status" value="1"/>
</dbReference>
<organism evidence="1 2">
    <name type="scientific">Lolium multiflorum</name>
    <name type="common">Italian ryegrass</name>
    <name type="synonym">Lolium perenne subsp. multiflorum</name>
    <dbReference type="NCBI Taxonomy" id="4521"/>
    <lineage>
        <taxon>Eukaryota</taxon>
        <taxon>Viridiplantae</taxon>
        <taxon>Streptophyta</taxon>
        <taxon>Embryophyta</taxon>
        <taxon>Tracheophyta</taxon>
        <taxon>Spermatophyta</taxon>
        <taxon>Magnoliopsida</taxon>
        <taxon>Liliopsida</taxon>
        <taxon>Poales</taxon>
        <taxon>Poaceae</taxon>
        <taxon>BOP clade</taxon>
        <taxon>Pooideae</taxon>
        <taxon>Poodae</taxon>
        <taxon>Poeae</taxon>
        <taxon>Poeae Chloroplast Group 2 (Poeae type)</taxon>
        <taxon>Loliodinae</taxon>
        <taxon>Loliinae</taxon>
        <taxon>Lolium</taxon>
    </lineage>
</organism>
<keyword evidence="2" id="KW-1185">Reference proteome</keyword>
<proteinExistence type="predicted"/>
<dbReference type="Proteomes" id="UP001231189">
    <property type="component" value="Unassembled WGS sequence"/>
</dbReference>
<dbReference type="Gene3D" id="2.120.10.30">
    <property type="entry name" value="TolB, C-terminal domain"/>
    <property type="match status" value="2"/>
</dbReference>
<protein>
    <submittedName>
        <fullName evidence="1">Uncharacterized protein</fullName>
    </submittedName>
</protein>
<reference evidence="1" key="1">
    <citation type="submission" date="2023-07" db="EMBL/GenBank/DDBJ databases">
        <title>A chromosome-level genome assembly of Lolium multiflorum.</title>
        <authorList>
            <person name="Chen Y."/>
            <person name="Copetti D."/>
            <person name="Kolliker R."/>
            <person name="Studer B."/>
        </authorList>
    </citation>
    <scope>NUCLEOTIDE SEQUENCE</scope>
    <source>
        <strain evidence="1">02402/16</strain>
        <tissue evidence="1">Leaf</tissue>
    </source>
</reference>
<dbReference type="EMBL" id="JAUUTY010000001">
    <property type="protein sequence ID" value="KAK1691868.1"/>
    <property type="molecule type" value="Genomic_DNA"/>
</dbReference>
<evidence type="ECO:0000313" key="1">
    <source>
        <dbReference type="EMBL" id="KAK1691868.1"/>
    </source>
</evidence>
<dbReference type="InterPro" id="IPR011659">
    <property type="entry name" value="WD40"/>
</dbReference>
<gene>
    <name evidence="1" type="ORF">QYE76_008565</name>
</gene>
<dbReference type="InterPro" id="IPR011042">
    <property type="entry name" value="6-blade_b-propeller_TolB-like"/>
</dbReference>
<dbReference type="PANTHER" id="PTHR32161:SF21">
    <property type="entry name" value="OS03G0314500 PROTEIN"/>
    <property type="match status" value="1"/>
</dbReference>
<comment type="caution">
    <text evidence="1">The sequence shown here is derived from an EMBL/GenBank/DDBJ whole genome shotgun (WGS) entry which is preliminary data.</text>
</comment>
<dbReference type="SUPFAM" id="SSF82171">
    <property type="entry name" value="DPP6 N-terminal domain-like"/>
    <property type="match status" value="1"/>
</dbReference>
<name>A0AAD8TTD4_LOLMU</name>
<dbReference type="Pfam" id="PF07676">
    <property type="entry name" value="PD40"/>
    <property type="match status" value="3"/>
</dbReference>
<accession>A0AAD8TTD4</accession>
<sequence length="736" mass="80555">MQGRGSIAFFSTYRPPVPLDIFSSTIPGSPAGKELLLTDGVSYNYDCRPIPPAALKELLTWLGKKNQKLARECGATPDDADKGRVTGLIFVSERDNGLETLHVALRTNNQVKVFRLADIYGADTFGGVRMEDSGCIAGGFKVGPRSVGHSLVYVSTKEPAKTRRTPWTVVYKTNLADGKTQRLTPQGQYDLSPAVSPSGTMVAVASFADSKWHGEIENLKTNILVMNVDGDLGRRLVIKDGGWPTWGSDSVIFFHRGVDMTLPDGTVQTAWGVFRYDMTTRVTVRVTPAAFNCMTPAAISSTKVAVATIRERSGFGDVRKEAQYRQIEIYDTAMPGQVIEVTRRGTNPKADHYNPFVDDGGKRIGYHRCRTSQAPDDPTRRVDKLQSPAGKDVGLFRVSGVFPTVSKDGTKLAFVDNEFSAVWLVDKLGLRKVHETGGPDRIFSPVWNQNLLLDSLYVCMGPSFHPDNALEICNIPRASDTGSVHGILQLTQGGFNNAFPSSNPQGNKFVFRSTRDGGPNKHKNLYIMDNSVVGANGGGKLTRLTNGPWTDTHCQWSPSGDWIVFSSTRDKPATAPPKDFGLDPGYFAVYLVKANDPTVVVRVMRSGSDLSGHVNHPVFSPDCRSIVVTSDLAAVSVDPISLPLFVHSVRPYGDIFLIDIDNKDITKNKDVQSYKRITHSRYENSTPCWTVLSPDDPRAPWTTMAGKGPAAAFRPGCPYAESFKMTGHLIVPKRCC</sequence>
<evidence type="ECO:0000313" key="2">
    <source>
        <dbReference type="Proteomes" id="UP001231189"/>
    </source>
</evidence>
<dbReference type="AlphaFoldDB" id="A0AAD8TTD4"/>